<dbReference type="PANTHER" id="PTHR36985:SF1">
    <property type="entry name" value="TRANSLOCATION AND ASSEMBLY MODULE SUBUNIT TAMB"/>
    <property type="match status" value="1"/>
</dbReference>
<dbReference type="Pfam" id="PF04357">
    <property type="entry name" value="TamB"/>
    <property type="match status" value="1"/>
</dbReference>
<comment type="caution">
    <text evidence="6">The sequence shown here is derived from an EMBL/GenBank/DDBJ whole genome shotgun (WGS) entry which is preliminary data.</text>
</comment>
<protein>
    <recommendedName>
        <fullName evidence="5">Translocation and assembly module TamB C-terminal domain-containing protein</fullName>
    </recommendedName>
</protein>
<dbReference type="EMBL" id="LMXU01000028">
    <property type="protein sequence ID" value="KWU00134.1"/>
    <property type="molecule type" value="Genomic_DNA"/>
</dbReference>
<accession>A0A109D750</accession>
<dbReference type="GO" id="GO:0009306">
    <property type="term" value="P:protein secretion"/>
    <property type="evidence" value="ECO:0007669"/>
    <property type="project" value="InterPro"/>
</dbReference>
<dbReference type="AlphaFoldDB" id="A0A109D750"/>
<dbReference type="GO" id="GO:0097347">
    <property type="term" value="C:TAM protein secretion complex"/>
    <property type="evidence" value="ECO:0007669"/>
    <property type="project" value="TreeGrafter"/>
</dbReference>
<feature type="domain" description="Translocation and assembly module TamB C-terminal" evidence="5">
    <location>
        <begin position="919"/>
        <end position="1251"/>
    </location>
</feature>
<evidence type="ECO:0000256" key="3">
    <source>
        <dbReference type="ARBA" id="ARBA00022989"/>
    </source>
</evidence>
<dbReference type="OrthoDB" id="5555605at2"/>
<evidence type="ECO:0000259" key="5">
    <source>
        <dbReference type="Pfam" id="PF04357"/>
    </source>
</evidence>
<gene>
    <name evidence="6" type="ORF">APQ14_11770</name>
</gene>
<proteinExistence type="predicted"/>
<reference evidence="6 7" key="1">
    <citation type="submission" date="2015-11" db="EMBL/GenBank/DDBJ databases">
        <title>Draft WGS of Vibrio toranzoniae.</title>
        <authorList>
            <person name="Lasa A."/>
            <person name="Romalde J.L."/>
        </authorList>
    </citation>
    <scope>NUCLEOTIDE SEQUENCE [LARGE SCALE GENOMIC DNA]</scope>
    <source>
        <strain evidence="6 7">Vb 10.8</strain>
    </source>
</reference>
<comment type="subcellular location">
    <subcellularLocation>
        <location evidence="1">Membrane</location>
        <topology evidence="1">Single-pass membrane protein</topology>
    </subcellularLocation>
</comment>
<dbReference type="Proteomes" id="UP000057389">
    <property type="component" value="Unassembled WGS sequence"/>
</dbReference>
<dbReference type="GO" id="GO:0005886">
    <property type="term" value="C:plasma membrane"/>
    <property type="evidence" value="ECO:0007669"/>
    <property type="project" value="InterPro"/>
</dbReference>
<keyword evidence="7" id="KW-1185">Reference proteome</keyword>
<dbReference type="InterPro" id="IPR007452">
    <property type="entry name" value="TamB_C"/>
</dbReference>
<keyword evidence="3" id="KW-1133">Transmembrane helix</keyword>
<evidence type="ECO:0000256" key="1">
    <source>
        <dbReference type="ARBA" id="ARBA00004167"/>
    </source>
</evidence>
<name>A0A109D750_9VIBR</name>
<dbReference type="GeneID" id="300179560"/>
<evidence type="ECO:0000313" key="6">
    <source>
        <dbReference type="EMBL" id="KWU00134.1"/>
    </source>
</evidence>
<keyword evidence="2" id="KW-0812">Transmembrane</keyword>
<sequence>MIKVMGKCIKWTSISLTSILLLLIALLGFVLFTNPGLNTVLWGAEKALPQLEVESTKGALFPSFTLNNVKFKDDSLHIDTKVKKLVLAINPRCLLDPKLCVDRLTIQGLDFALTELPPASTEETEPAPPVTSVKTPLPIVINRVALSDIKLNILGHEIEWGLFSTALSMQGEKLTVSPTLFNDLKVKLAESTEETQAEAVEPESTAKTAIELPEVWIPLQVVLERFDLNRFTLDQETPIIVNHLGLEAKAGKHTVDVSTLELDMPQASANLAVKVELKEGYPLDLSLDALVKETDLAGQKLSLKAQGSVAKLNLDSQFSELIEAKLSGDIQPLEPTLPFDLLLEGGQAQWPLTGKSDYQATIEQFKADGSLDGFNVQLKGEADGKEIPELAIDLQGKGTTEQIELERLKLNTLGGELNGVVKANWKSLVNWQADVTLKDIQPGLQWPEAEGNISGSIVTSGELTEAGGWAIELPKLDIEGILREYPLDIEGQLSASDRSASGEPKLKTSGLSLAHGVNSIKALGQLDQQWDMGVEIYVPDLLKSIPELKGRVIGNIQLSGPTKEPKVDLALNVDKVDWNSEATLESLSLNGSVVPLPLPEAQADLVLKAKNLTYQEQSVESIDLTVSGGEKKHTVTLDVISDIVSTSLAISGELIQKPSLIWDGSLDRVKITTQQGPWVLDQPVAIKADVDKQFADVQAHCWKQSGSSVCLDEDVRVGKSGEAKLAINQFNFEQIKAFVPKETQLQGLVNATAHAKWSEQGEPEVTVSVDMPKGQVVQQVGEPITLGWESIALNAQLKDNKLDADFKLDVSDNGDLSGTVSLPDILAEDKMVDAAIKLTTFHLDFLQPILGEYSLLKADLESDLKVKGALMHPQVFGQFSVDGIQVKGDVTPIDVQGGRIDLDFDGYSAKLDANVETPDGHLDIEGNGDWQDLKAWHSNVRVFADELMVDIPPMVKVKVVPDMTIDVTPELAKITGDIALPWGRIVVEDLPPSAVGVSSDQVILNKDLEPESEDTIPFDVMTNINISIGDDFKLSAFGLEGGLVGKLNVAQKDQGPFITGEVNIVGGTYRSFGQDLLIKEGKILMNGPPDQPYVAINAIRNPDNTQDDVIAGIRVTGPAAEPAIEIYSDPAMPQANALSYILRGQDIDGESNGSMTTTLIGLSLAKSGKVVGEIGEAFGVQDLQLDTAGSGDDSQVTVSGYILPGLQVKYGVGIFNSLGEFTVRYRLMQDLYVEAVSGLDSAVDLLYQFEFE</sequence>
<evidence type="ECO:0000256" key="4">
    <source>
        <dbReference type="ARBA" id="ARBA00023136"/>
    </source>
</evidence>
<organism evidence="6 7">
    <name type="scientific">Vibrio toranzoniae</name>
    <dbReference type="NCBI Taxonomy" id="1194427"/>
    <lineage>
        <taxon>Bacteria</taxon>
        <taxon>Pseudomonadati</taxon>
        <taxon>Pseudomonadota</taxon>
        <taxon>Gammaproteobacteria</taxon>
        <taxon>Vibrionales</taxon>
        <taxon>Vibrionaceae</taxon>
        <taxon>Vibrio</taxon>
    </lineage>
</organism>
<dbReference type="PANTHER" id="PTHR36985">
    <property type="entry name" value="TRANSLOCATION AND ASSEMBLY MODULE SUBUNIT TAMB"/>
    <property type="match status" value="1"/>
</dbReference>
<evidence type="ECO:0000313" key="7">
    <source>
        <dbReference type="Proteomes" id="UP000057389"/>
    </source>
</evidence>
<evidence type="ECO:0000256" key="2">
    <source>
        <dbReference type="ARBA" id="ARBA00022692"/>
    </source>
</evidence>
<keyword evidence="4" id="KW-0472">Membrane</keyword>
<dbReference type="RefSeq" id="WP_060468689.1">
    <property type="nucleotide sequence ID" value="NZ_AP025514.1"/>
</dbReference>